<sequence>MRAHTDSTAPAREDRGLPSPAYGVPSPALLARADRGFARFLGQHGEDQDDGADGGEDPQR</sequence>
<evidence type="ECO:0000256" key="1">
    <source>
        <dbReference type="SAM" id="MobiDB-lite"/>
    </source>
</evidence>
<feature type="region of interest" description="Disordered" evidence="1">
    <location>
        <begin position="1"/>
        <end position="28"/>
    </location>
</feature>
<dbReference type="AlphaFoldDB" id="A0A919AXB3"/>
<dbReference type="EMBL" id="BNBI01000017">
    <property type="protein sequence ID" value="GHF27642.1"/>
    <property type="molecule type" value="Genomic_DNA"/>
</dbReference>
<name>A0A919AXB3_9ACTN</name>
<dbReference type="Proteomes" id="UP000630718">
    <property type="component" value="Unassembled WGS sequence"/>
</dbReference>
<gene>
    <name evidence="2" type="ORF">GCM10018772_61530</name>
</gene>
<proteinExistence type="predicted"/>
<feature type="region of interest" description="Disordered" evidence="1">
    <location>
        <begin position="40"/>
        <end position="60"/>
    </location>
</feature>
<comment type="caution">
    <text evidence="2">The sequence shown here is derived from an EMBL/GenBank/DDBJ whole genome shotgun (WGS) entry which is preliminary data.</text>
</comment>
<evidence type="ECO:0000313" key="2">
    <source>
        <dbReference type="EMBL" id="GHF27642.1"/>
    </source>
</evidence>
<reference evidence="2" key="1">
    <citation type="journal article" date="2014" name="Int. J. Syst. Evol. Microbiol.">
        <title>Complete genome sequence of Corynebacterium casei LMG S-19264T (=DSM 44701T), isolated from a smear-ripened cheese.</title>
        <authorList>
            <consortium name="US DOE Joint Genome Institute (JGI-PGF)"/>
            <person name="Walter F."/>
            <person name="Albersmeier A."/>
            <person name="Kalinowski J."/>
            <person name="Ruckert C."/>
        </authorList>
    </citation>
    <scope>NUCLEOTIDE SEQUENCE</scope>
    <source>
        <strain evidence="2">JCM 4477</strain>
    </source>
</reference>
<keyword evidence="3" id="KW-1185">Reference proteome</keyword>
<accession>A0A919AXB3</accession>
<protein>
    <submittedName>
        <fullName evidence="2">Uncharacterized protein</fullName>
    </submittedName>
</protein>
<organism evidence="2 3">
    <name type="scientific">Streptomyces fumanus</name>
    <dbReference type="NCBI Taxonomy" id="67302"/>
    <lineage>
        <taxon>Bacteria</taxon>
        <taxon>Bacillati</taxon>
        <taxon>Actinomycetota</taxon>
        <taxon>Actinomycetes</taxon>
        <taxon>Kitasatosporales</taxon>
        <taxon>Streptomycetaceae</taxon>
        <taxon>Streptomyces</taxon>
    </lineage>
</organism>
<feature type="compositionally biased region" description="Acidic residues" evidence="1">
    <location>
        <begin position="47"/>
        <end position="60"/>
    </location>
</feature>
<evidence type="ECO:0000313" key="3">
    <source>
        <dbReference type="Proteomes" id="UP000630718"/>
    </source>
</evidence>
<dbReference type="RefSeq" id="WP_190207743.1">
    <property type="nucleotide sequence ID" value="NZ_BNBI01000017.1"/>
</dbReference>
<reference evidence="2" key="2">
    <citation type="submission" date="2020-09" db="EMBL/GenBank/DDBJ databases">
        <authorList>
            <person name="Sun Q."/>
            <person name="Ohkuma M."/>
        </authorList>
    </citation>
    <scope>NUCLEOTIDE SEQUENCE</scope>
    <source>
        <strain evidence="2">JCM 4477</strain>
    </source>
</reference>